<dbReference type="PANTHER" id="PTHR46310">
    <property type="entry name" value="AMIDASE 1"/>
    <property type="match status" value="1"/>
</dbReference>
<dbReference type="EMBL" id="KV700382">
    <property type="protein sequence ID" value="OCF21558.1"/>
    <property type="molecule type" value="Genomic_DNA"/>
</dbReference>
<gene>
    <name evidence="4" type="ORF">I302_09237</name>
</gene>
<reference evidence="4" key="1">
    <citation type="submission" date="2013-07" db="EMBL/GenBank/DDBJ databases">
        <title>The Genome Sequence of Cryptococcus bestiolae CBS10118.</title>
        <authorList>
            <consortium name="The Broad Institute Genome Sequencing Platform"/>
            <person name="Cuomo C."/>
            <person name="Litvintseva A."/>
            <person name="Chen Y."/>
            <person name="Heitman J."/>
            <person name="Sun S."/>
            <person name="Springer D."/>
            <person name="Dromer F."/>
            <person name="Young S.K."/>
            <person name="Zeng Q."/>
            <person name="Gargeya S."/>
            <person name="Fitzgerald M."/>
            <person name="Abouelleil A."/>
            <person name="Alvarado L."/>
            <person name="Berlin A.M."/>
            <person name="Chapman S.B."/>
            <person name="Dewar J."/>
            <person name="Goldberg J."/>
            <person name="Griggs A."/>
            <person name="Gujja S."/>
            <person name="Hansen M."/>
            <person name="Howarth C."/>
            <person name="Imamovic A."/>
            <person name="Larimer J."/>
            <person name="McCowan C."/>
            <person name="Murphy C."/>
            <person name="Pearson M."/>
            <person name="Priest M."/>
            <person name="Roberts A."/>
            <person name="Saif S."/>
            <person name="Shea T."/>
            <person name="Sykes S."/>
            <person name="Wortman J."/>
            <person name="Nusbaum C."/>
            <person name="Birren B."/>
        </authorList>
    </citation>
    <scope>NUCLEOTIDE SEQUENCE [LARGE SCALE GENOMIC DNA]</scope>
    <source>
        <strain evidence="4">CBS 10118</strain>
    </source>
</reference>
<feature type="chain" id="PRO_5008626401" evidence="1">
    <location>
        <begin position="25"/>
        <end position="701"/>
    </location>
</feature>
<dbReference type="Pfam" id="PF01425">
    <property type="entry name" value="Amidase"/>
    <property type="match status" value="1"/>
</dbReference>
<feature type="domain" description="Amidase" evidence="2">
    <location>
        <begin position="266"/>
        <end position="432"/>
    </location>
</feature>
<dbReference type="STRING" id="1296100.A0A1B9FS25"/>
<organism evidence="4">
    <name type="scientific">Kwoniella bestiolae CBS 10118</name>
    <dbReference type="NCBI Taxonomy" id="1296100"/>
    <lineage>
        <taxon>Eukaryota</taxon>
        <taxon>Fungi</taxon>
        <taxon>Dikarya</taxon>
        <taxon>Basidiomycota</taxon>
        <taxon>Agaricomycotina</taxon>
        <taxon>Tremellomycetes</taxon>
        <taxon>Tremellales</taxon>
        <taxon>Cryptococcaceae</taxon>
        <taxon>Kwoniella</taxon>
    </lineage>
</organism>
<feature type="signal peptide" evidence="1">
    <location>
        <begin position="1"/>
        <end position="24"/>
    </location>
</feature>
<sequence>MVSAFISSLLSLLYVLALAGSAVARVPAGNEDYAAQSRSLRNSAINRRDASMTPQVASVSFTVGQSDATKDYLSPIGPNHNCYSLTSDWGLDGLVGSAMPVTVFTVDGEVTCDVLGAKVSDFSAVDDVFDPVKPPIATRHSFLQGILLQSKSSFHVASDVAGCLAGWGGNLIVKSGNATSDVSGVGLAHVTGPLIPQGPYYATIGANGAVLTEIYRVYRDEAQALTTAVVPTTDGGFTALSSSVPGLNTLSIPVPSRIYTAFLENPRPLEGRRIAVKDLYDLAGIHTGGGNRAYQNTYPPRTATAFSIQQMIDQGGIIVARAKTSTFANGETATADWVDQMCPYNPRGDGYQQPSSSSSGPGAAIAAYDWLDITIGSDTGCSIICPAGAQGVFGMRPTHGAIDLTGVIPMMPDMDTAGFFSRDAVKGRDFSKGWYGDRFGNYTTLPKTFRFPNSSWSAVDATAAGPILQKFRSDLLDFVRPQDVDLRSDYDSVWNETGYFETAGNRNISVYMGGNWGGLVYHWQWFNFGAPFFEDYQAANDGRNPFVAPSPAGRWAFGRTNITEEMFQDFLQRKATYEQFVTEHVLTYDKDTCTNAIIVTPSTTGNTNYRNIYRPAPSPGISSAADEGVDPFASGTPELIVPIGQVPYESNISNHTEYLPVTVALQAAQDCDYVLWDLAAALQEAGIISAVSSGRTAFPVA</sequence>
<reference evidence="4" key="2">
    <citation type="submission" date="2016-07" db="EMBL/GenBank/DDBJ databases">
        <title>Evolution of pathogenesis and genome organization in the Tremellales.</title>
        <authorList>
            <person name="Cuomo C."/>
            <person name="Litvintseva A."/>
            <person name="Heitman J."/>
            <person name="Chen Y."/>
            <person name="Sun S."/>
            <person name="Springer D."/>
            <person name="Dromer F."/>
            <person name="Young S."/>
            <person name="Zeng Q."/>
            <person name="Chapman S."/>
            <person name="Gujja S."/>
            <person name="Saif S."/>
            <person name="Birren B."/>
        </authorList>
    </citation>
    <scope>NUCLEOTIDE SEQUENCE</scope>
    <source>
        <strain evidence="4">CBS 10118</strain>
    </source>
</reference>
<feature type="domain" description="Scytalone dehydratase-like protein Arp1 N-terminal" evidence="3">
    <location>
        <begin position="96"/>
        <end position="216"/>
    </location>
</feature>
<keyword evidence="1" id="KW-0732">Signal</keyword>
<dbReference type="Gene3D" id="3.90.1300.10">
    <property type="entry name" value="Amidase signature (AS) domain"/>
    <property type="match status" value="1"/>
</dbReference>
<proteinExistence type="predicted"/>
<name>A0A1B9FS25_9TREE</name>
<dbReference type="Pfam" id="PF26053">
    <property type="entry name" value="DUF8016"/>
    <property type="match status" value="1"/>
</dbReference>
<dbReference type="VEuPathDB" id="FungiDB:I302_09237"/>
<evidence type="ECO:0000259" key="2">
    <source>
        <dbReference type="Pfam" id="PF01425"/>
    </source>
</evidence>
<dbReference type="SUPFAM" id="SSF75304">
    <property type="entry name" value="Amidase signature (AS) enzymes"/>
    <property type="match status" value="1"/>
</dbReference>
<dbReference type="AlphaFoldDB" id="A0A1B9FS25"/>
<dbReference type="InterPro" id="IPR023631">
    <property type="entry name" value="Amidase_dom"/>
</dbReference>
<accession>A0A1B9FS25</accession>
<dbReference type="PANTHER" id="PTHR46310:SF7">
    <property type="entry name" value="AMIDASE 1"/>
    <property type="match status" value="1"/>
</dbReference>
<evidence type="ECO:0000256" key="1">
    <source>
        <dbReference type="SAM" id="SignalP"/>
    </source>
</evidence>
<dbReference type="OrthoDB" id="5423360at2759"/>
<dbReference type="InterPro" id="IPR058329">
    <property type="entry name" value="Arp1_N"/>
</dbReference>
<evidence type="ECO:0000313" key="4">
    <source>
        <dbReference type="EMBL" id="OCF21558.1"/>
    </source>
</evidence>
<evidence type="ECO:0000259" key="3">
    <source>
        <dbReference type="Pfam" id="PF26053"/>
    </source>
</evidence>
<dbReference type="InterPro" id="IPR036928">
    <property type="entry name" value="AS_sf"/>
</dbReference>
<protein>
    <submittedName>
        <fullName evidence="4">Uncharacterized protein</fullName>
    </submittedName>
</protein>